<keyword evidence="2" id="KW-1185">Reference proteome</keyword>
<comment type="caution">
    <text evidence="1">The sequence shown here is derived from an EMBL/GenBank/DDBJ whole genome shotgun (WGS) entry which is preliminary data.</text>
</comment>
<gene>
    <name evidence="1" type="ORF">ILYODFUR_028785</name>
</gene>
<dbReference type="EMBL" id="JAHRIQ010073506">
    <property type="protein sequence ID" value="MEQ2245510.1"/>
    <property type="molecule type" value="Genomic_DNA"/>
</dbReference>
<organism evidence="1 2">
    <name type="scientific">Ilyodon furcidens</name>
    <name type="common">goldbreast splitfin</name>
    <dbReference type="NCBI Taxonomy" id="33524"/>
    <lineage>
        <taxon>Eukaryota</taxon>
        <taxon>Metazoa</taxon>
        <taxon>Chordata</taxon>
        <taxon>Craniata</taxon>
        <taxon>Vertebrata</taxon>
        <taxon>Euteleostomi</taxon>
        <taxon>Actinopterygii</taxon>
        <taxon>Neopterygii</taxon>
        <taxon>Teleostei</taxon>
        <taxon>Neoteleostei</taxon>
        <taxon>Acanthomorphata</taxon>
        <taxon>Ovalentaria</taxon>
        <taxon>Atherinomorphae</taxon>
        <taxon>Cyprinodontiformes</taxon>
        <taxon>Goodeidae</taxon>
        <taxon>Ilyodon</taxon>
    </lineage>
</organism>
<dbReference type="Proteomes" id="UP001482620">
    <property type="component" value="Unassembled WGS sequence"/>
</dbReference>
<name>A0ABV0UM35_9TELE</name>
<evidence type="ECO:0000313" key="1">
    <source>
        <dbReference type="EMBL" id="MEQ2245510.1"/>
    </source>
</evidence>
<sequence length="99" mass="10740">MLFMVEEMMKSANDSVLSSTLSSAGFTASVRLSPPPGFASFLLVSFQNTEAFLRSLKLVTLEYFCTNSLPTKQAAEGPTDFLLNLNSAVCALCFPSFLQ</sequence>
<proteinExistence type="predicted"/>
<protein>
    <submittedName>
        <fullName evidence="1">Uncharacterized protein</fullName>
    </submittedName>
</protein>
<evidence type="ECO:0000313" key="2">
    <source>
        <dbReference type="Proteomes" id="UP001482620"/>
    </source>
</evidence>
<reference evidence="1 2" key="1">
    <citation type="submission" date="2021-06" db="EMBL/GenBank/DDBJ databases">
        <authorList>
            <person name="Palmer J.M."/>
        </authorList>
    </citation>
    <scope>NUCLEOTIDE SEQUENCE [LARGE SCALE GENOMIC DNA]</scope>
    <source>
        <strain evidence="2">if_2019</strain>
        <tissue evidence="1">Muscle</tissue>
    </source>
</reference>
<accession>A0ABV0UM35</accession>